<keyword evidence="2" id="KW-1185">Reference proteome</keyword>
<dbReference type="Proteomes" id="UP000192468">
    <property type="component" value="Unassembled WGS sequence"/>
</dbReference>
<dbReference type="RefSeq" id="WP_176212585.1">
    <property type="nucleotide sequence ID" value="NZ_FWXH01000002.1"/>
</dbReference>
<accession>A0A1W1X254</accession>
<protein>
    <submittedName>
        <fullName evidence="1">Uncharacterized protein</fullName>
    </submittedName>
</protein>
<proteinExistence type="predicted"/>
<dbReference type="AlphaFoldDB" id="A0A1W1X254"/>
<gene>
    <name evidence="1" type="ORF">SAMN02745134_00353</name>
</gene>
<organism evidence="1 2">
    <name type="scientific">Clostridium acidisoli DSM 12555</name>
    <dbReference type="NCBI Taxonomy" id="1121291"/>
    <lineage>
        <taxon>Bacteria</taxon>
        <taxon>Bacillati</taxon>
        <taxon>Bacillota</taxon>
        <taxon>Clostridia</taxon>
        <taxon>Eubacteriales</taxon>
        <taxon>Clostridiaceae</taxon>
        <taxon>Clostridium</taxon>
    </lineage>
</organism>
<evidence type="ECO:0000313" key="1">
    <source>
        <dbReference type="EMBL" id="SMC17491.1"/>
    </source>
</evidence>
<sequence>MQKIEYKNGFKVIINYPDFTPEEKEKADQELLDKLCDIFYEKIKY</sequence>
<evidence type="ECO:0000313" key="2">
    <source>
        <dbReference type="Proteomes" id="UP000192468"/>
    </source>
</evidence>
<name>A0A1W1X254_9CLOT</name>
<dbReference type="EMBL" id="FWXH01000002">
    <property type="protein sequence ID" value="SMC17491.1"/>
    <property type="molecule type" value="Genomic_DNA"/>
</dbReference>
<reference evidence="1 2" key="1">
    <citation type="submission" date="2017-04" db="EMBL/GenBank/DDBJ databases">
        <authorList>
            <person name="Afonso C.L."/>
            <person name="Miller P.J."/>
            <person name="Scott M.A."/>
            <person name="Spackman E."/>
            <person name="Goraichik I."/>
            <person name="Dimitrov K.M."/>
            <person name="Suarez D.L."/>
            <person name="Swayne D.E."/>
        </authorList>
    </citation>
    <scope>NUCLEOTIDE SEQUENCE [LARGE SCALE GENOMIC DNA]</scope>
    <source>
        <strain evidence="1 2">DSM 12555</strain>
    </source>
</reference>